<dbReference type="EMBL" id="CCMZ01000028">
    <property type="protein sequence ID" value="CDX21146.1"/>
    <property type="molecule type" value="Genomic_DNA"/>
</dbReference>
<dbReference type="AlphaFoldDB" id="A0A090DVW8"/>
<protein>
    <submittedName>
        <fullName evidence="1">Uncharacterized protein</fullName>
    </submittedName>
</protein>
<dbReference type="Proteomes" id="UP000045285">
    <property type="component" value="Unassembled WGS sequence"/>
</dbReference>
<organism evidence="1 2">
    <name type="scientific">Mesorhizobium plurifarium</name>
    <dbReference type="NCBI Taxonomy" id="69974"/>
    <lineage>
        <taxon>Bacteria</taxon>
        <taxon>Pseudomonadati</taxon>
        <taxon>Pseudomonadota</taxon>
        <taxon>Alphaproteobacteria</taxon>
        <taxon>Hyphomicrobiales</taxon>
        <taxon>Phyllobacteriaceae</taxon>
        <taxon>Mesorhizobium</taxon>
    </lineage>
</organism>
<sequence>MVEGQGGRIALVMIGFLARDGLKSALGSDTVVFVSGGHDVHGKAQPLNLSRSKRRCRRAWRLRLGICGLRLFRNPAIRRMSSSP</sequence>
<keyword evidence="2" id="KW-1185">Reference proteome</keyword>
<evidence type="ECO:0000313" key="2">
    <source>
        <dbReference type="Proteomes" id="UP000045285"/>
    </source>
</evidence>
<accession>A0A090DVW8</accession>
<proteinExistence type="predicted"/>
<reference evidence="2" key="1">
    <citation type="submission" date="2014-08" db="EMBL/GenBank/DDBJ databases">
        <authorList>
            <person name="Moulin L."/>
        </authorList>
    </citation>
    <scope>NUCLEOTIDE SEQUENCE [LARGE SCALE GENOMIC DNA]</scope>
</reference>
<gene>
    <name evidence="1" type="ORF">MPL3356_340201</name>
</gene>
<name>A0A090DVW8_MESPL</name>
<evidence type="ECO:0000313" key="1">
    <source>
        <dbReference type="EMBL" id="CDX21146.1"/>
    </source>
</evidence>